<feature type="region of interest" description="Disordered" evidence="6">
    <location>
        <begin position="1"/>
        <end position="48"/>
    </location>
</feature>
<feature type="compositionally biased region" description="Basic and acidic residues" evidence="6">
    <location>
        <begin position="14"/>
        <end position="25"/>
    </location>
</feature>
<dbReference type="OrthoDB" id="250802at2759"/>
<dbReference type="RefSeq" id="XP_022647675.1">
    <property type="nucleotide sequence ID" value="XM_022791940.1"/>
</dbReference>
<keyword evidence="2 5" id="KW-0813">Transport</keyword>
<keyword evidence="3 5" id="KW-0375">Hydrogen ion transport</keyword>
<comment type="similarity">
    <text evidence="1 5">Belongs to the V-ATPase G subunit family.</text>
</comment>
<name>A0A7M7J6Y2_VARDE</name>
<evidence type="ECO:0000256" key="1">
    <source>
        <dbReference type="ARBA" id="ARBA00010066"/>
    </source>
</evidence>
<evidence type="ECO:0000256" key="5">
    <source>
        <dbReference type="RuleBase" id="RU364019"/>
    </source>
</evidence>
<dbReference type="OMA" id="ARKYRQD"/>
<dbReference type="Pfam" id="PF03179">
    <property type="entry name" value="V-ATPase_G"/>
    <property type="match status" value="1"/>
</dbReference>
<dbReference type="Gene3D" id="1.20.5.2950">
    <property type="match status" value="1"/>
</dbReference>
<keyword evidence="4 5" id="KW-0406">Ion transport</keyword>
<dbReference type="FunCoup" id="A0A7M7J6Y2">
    <property type="interactions" value="381"/>
</dbReference>
<dbReference type="GeneID" id="111244640"/>
<proteinExistence type="inferred from homology"/>
<feature type="compositionally biased region" description="Basic and acidic residues" evidence="6">
    <location>
        <begin position="35"/>
        <end position="48"/>
    </location>
</feature>
<dbReference type="InParanoid" id="A0A7M7J6Y2"/>
<protein>
    <recommendedName>
        <fullName evidence="5">V-type proton ATPase subunit G</fullName>
    </recommendedName>
</protein>
<dbReference type="KEGG" id="vde:111244640"/>
<dbReference type="AlphaFoldDB" id="A0A7M7J6Y2"/>
<dbReference type="PANTHER" id="PTHR12713">
    <property type="entry name" value="VACUOLAR ATP SYNTHASE SUBUNIT G"/>
    <property type="match status" value="1"/>
</dbReference>
<dbReference type="GO" id="GO:0097401">
    <property type="term" value="P:synaptic vesicle lumen acidification"/>
    <property type="evidence" value="ECO:0007669"/>
    <property type="project" value="TreeGrafter"/>
</dbReference>
<sequence>MNQQSQGVQQLLAAERRASDKVTEARKRKAHRLKQAKDEAQSDIEKFRSKKDKEFKAYEASHMGSRDDVQKRIEADTQRQILEVNQLVAKNKENIIDKLLFLVYNIEPQMHKNHKPTAA</sequence>
<reference evidence="7" key="1">
    <citation type="submission" date="2021-01" db="UniProtKB">
        <authorList>
            <consortium name="EnsemblMetazoa"/>
        </authorList>
    </citation>
    <scope>IDENTIFICATION</scope>
</reference>
<evidence type="ECO:0000313" key="7">
    <source>
        <dbReference type="EnsemblMetazoa" id="XP_022647675"/>
    </source>
</evidence>
<dbReference type="CTD" id="42341"/>
<accession>A0A7M7J6Y2</accession>
<comment type="function">
    <text evidence="5">Subunit of the V1 complex of vacuolar(H+)-ATPase (V-ATPase), a multisubunit enzyme composed of a peripheral complex (V1) that hydrolyzes ATP and a membrane integral complex (V0) that translocates protons. V-ATPase is responsible for acidifying and maintaining the pH of intracellular compartments and in some cell types, is targeted to the plasma membrane, where it is responsible for acidifying the extracellular environment.</text>
</comment>
<dbReference type="EnsemblMetazoa" id="XM_022791940">
    <property type="protein sequence ID" value="XP_022647675"/>
    <property type="gene ID" value="LOC111244640"/>
</dbReference>
<dbReference type="GO" id="GO:0000221">
    <property type="term" value="C:vacuolar proton-transporting V-type ATPase, V1 domain"/>
    <property type="evidence" value="ECO:0007669"/>
    <property type="project" value="TreeGrafter"/>
</dbReference>
<evidence type="ECO:0000313" key="8">
    <source>
        <dbReference type="Proteomes" id="UP000594260"/>
    </source>
</evidence>
<evidence type="ECO:0000256" key="3">
    <source>
        <dbReference type="ARBA" id="ARBA00022781"/>
    </source>
</evidence>
<dbReference type="GO" id="GO:0046961">
    <property type="term" value="F:proton-transporting ATPase activity, rotational mechanism"/>
    <property type="evidence" value="ECO:0007669"/>
    <property type="project" value="InterPro"/>
</dbReference>
<dbReference type="PANTHER" id="PTHR12713:SF11">
    <property type="entry name" value="V-TYPE PROTON ATPASE SUBUNIT G"/>
    <property type="match status" value="1"/>
</dbReference>
<dbReference type="FunFam" id="1.20.5.2950:FF:000001">
    <property type="entry name" value="V-type proton ATPase subunit G"/>
    <property type="match status" value="1"/>
</dbReference>
<comment type="subunit">
    <text evidence="5">V-ATPase is a heteromultimeric enzyme made up of two complexes: the ATP-hydrolytic V1 complex and the proton translocation V0 complex.</text>
</comment>
<dbReference type="GO" id="GO:0098793">
    <property type="term" value="C:presynapse"/>
    <property type="evidence" value="ECO:0007669"/>
    <property type="project" value="GOC"/>
</dbReference>
<evidence type="ECO:0000256" key="6">
    <source>
        <dbReference type="SAM" id="MobiDB-lite"/>
    </source>
</evidence>
<dbReference type="Proteomes" id="UP000594260">
    <property type="component" value="Unplaced"/>
</dbReference>
<dbReference type="InterPro" id="IPR005124">
    <property type="entry name" value="V-ATPase_G"/>
</dbReference>
<keyword evidence="8" id="KW-1185">Reference proteome</keyword>
<dbReference type="NCBIfam" id="TIGR01147">
    <property type="entry name" value="V_ATP_synt_G"/>
    <property type="match status" value="1"/>
</dbReference>
<organism evidence="7 8">
    <name type="scientific">Varroa destructor</name>
    <name type="common">Honeybee mite</name>
    <dbReference type="NCBI Taxonomy" id="109461"/>
    <lineage>
        <taxon>Eukaryota</taxon>
        <taxon>Metazoa</taxon>
        <taxon>Ecdysozoa</taxon>
        <taxon>Arthropoda</taxon>
        <taxon>Chelicerata</taxon>
        <taxon>Arachnida</taxon>
        <taxon>Acari</taxon>
        <taxon>Parasitiformes</taxon>
        <taxon>Mesostigmata</taxon>
        <taxon>Gamasina</taxon>
        <taxon>Dermanyssoidea</taxon>
        <taxon>Varroidae</taxon>
        <taxon>Varroa</taxon>
    </lineage>
</organism>
<evidence type="ECO:0000256" key="2">
    <source>
        <dbReference type="ARBA" id="ARBA00022448"/>
    </source>
</evidence>
<evidence type="ECO:0000256" key="4">
    <source>
        <dbReference type="ARBA" id="ARBA00023065"/>
    </source>
</evidence>
<dbReference type="GO" id="GO:0016887">
    <property type="term" value="F:ATP hydrolysis activity"/>
    <property type="evidence" value="ECO:0007669"/>
    <property type="project" value="TreeGrafter"/>
</dbReference>